<dbReference type="Pfam" id="PF01850">
    <property type="entry name" value="PIN"/>
    <property type="match status" value="1"/>
</dbReference>
<reference evidence="2 3" key="1">
    <citation type="journal article" date="2016" name="Nat. Commun.">
        <title>Thousands of microbial genomes shed light on interconnected biogeochemical processes in an aquifer system.</title>
        <authorList>
            <person name="Anantharaman K."/>
            <person name="Brown C.T."/>
            <person name="Hug L.A."/>
            <person name="Sharon I."/>
            <person name="Castelle C.J."/>
            <person name="Probst A.J."/>
            <person name="Thomas B.C."/>
            <person name="Singh A."/>
            <person name="Wilkins M.J."/>
            <person name="Karaoz U."/>
            <person name="Brodie E.L."/>
            <person name="Williams K.H."/>
            <person name="Hubbard S.S."/>
            <person name="Banfield J.F."/>
        </authorList>
    </citation>
    <scope>NUCLEOTIDE SEQUENCE [LARGE SCALE GENOMIC DNA]</scope>
</reference>
<dbReference type="EMBL" id="MGHL01000007">
    <property type="protein sequence ID" value="OGM69949.1"/>
    <property type="molecule type" value="Genomic_DNA"/>
</dbReference>
<gene>
    <name evidence="2" type="ORF">A2975_05065</name>
</gene>
<evidence type="ECO:0000259" key="1">
    <source>
        <dbReference type="Pfam" id="PF01850"/>
    </source>
</evidence>
<dbReference type="SUPFAM" id="SSF88723">
    <property type="entry name" value="PIN domain-like"/>
    <property type="match status" value="1"/>
</dbReference>
<dbReference type="InterPro" id="IPR029060">
    <property type="entry name" value="PIN-like_dom_sf"/>
</dbReference>
<proteinExistence type="predicted"/>
<protein>
    <recommendedName>
        <fullName evidence="1">PIN domain-containing protein</fullName>
    </recommendedName>
</protein>
<dbReference type="STRING" id="1802525.A2975_05065"/>
<comment type="caution">
    <text evidence="2">The sequence shown here is derived from an EMBL/GenBank/DDBJ whole genome shotgun (WGS) entry which is preliminary data.</text>
</comment>
<dbReference type="Proteomes" id="UP000178429">
    <property type="component" value="Unassembled WGS sequence"/>
</dbReference>
<organism evidence="2 3">
    <name type="scientific">Candidatus Woesebacteria bacterium RIFCSPLOWO2_01_FULL_44_14</name>
    <dbReference type="NCBI Taxonomy" id="1802525"/>
    <lineage>
        <taxon>Bacteria</taxon>
        <taxon>Candidatus Woeseibacteriota</taxon>
    </lineage>
</organism>
<sequence>MNYFLDANIFVRHIAKDHKVLSPKAKMIFEKVATKEVRVSVTTLVLHEAIYVLEHIYKVGRKNIVENIVKPIALEGFRILDLDKMRVLAALDDFVNTKLDFADCVYKQVALENKLKILSFDRDFSKLKVKRLETVWM</sequence>
<accession>A0A1F8C292</accession>
<evidence type="ECO:0000313" key="2">
    <source>
        <dbReference type="EMBL" id="OGM69949.1"/>
    </source>
</evidence>
<dbReference type="AlphaFoldDB" id="A0A1F8C292"/>
<evidence type="ECO:0000313" key="3">
    <source>
        <dbReference type="Proteomes" id="UP000178429"/>
    </source>
</evidence>
<dbReference type="InterPro" id="IPR052106">
    <property type="entry name" value="PINc/VapC_TA"/>
</dbReference>
<dbReference type="PANTHER" id="PTHR38826">
    <property type="entry name" value="RIBONUCLEASE VAPC13"/>
    <property type="match status" value="1"/>
</dbReference>
<dbReference type="Gene3D" id="3.40.50.1010">
    <property type="entry name" value="5'-nuclease"/>
    <property type="match status" value="1"/>
</dbReference>
<name>A0A1F8C292_9BACT</name>
<dbReference type="InterPro" id="IPR002716">
    <property type="entry name" value="PIN_dom"/>
</dbReference>
<dbReference type="PANTHER" id="PTHR38826:SF5">
    <property type="entry name" value="RIBONUCLEASE VAPC13"/>
    <property type="match status" value="1"/>
</dbReference>
<feature type="domain" description="PIN" evidence="1">
    <location>
        <begin position="3"/>
        <end position="128"/>
    </location>
</feature>